<evidence type="ECO:0000256" key="6">
    <source>
        <dbReference type="ARBA" id="ARBA00023136"/>
    </source>
</evidence>
<keyword evidence="5" id="KW-0378">Hydrolase</keyword>
<comment type="subcellular location">
    <subcellularLocation>
        <location evidence="2">Cell membrane</location>
    </subcellularLocation>
</comment>
<dbReference type="InterPro" id="IPR017853">
    <property type="entry name" value="GH"/>
</dbReference>
<evidence type="ECO:0000313" key="16">
    <source>
        <dbReference type="EMBL" id="RHZ17395.1"/>
    </source>
</evidence>
<evidence type="ECO:0000256" key="11">
    <source>
        <dbReference type="ARBA" id="ARBA00037649"/>
    </source>
</evidence>
<evidence type="ECO:0000313" key="17">
    <source>
        <dbReference type="Proteomes" id="UP000285430"/>
    </source>
</evidence>
<dbReference type="GO" id="GO:0071555">
    <property type="term" value="P:cell wall organization"/>
    <property type="evidence" value="ECO:0007669"/>
    <property type="project" value="UniProtKB-KW"/>
</dbReference>
<protein>
    <recommendedName>
        <fullName evidence="3">glucan endo-1,3-beta-D-glucosidase</fullName>
        <ecNumber evidence="3">3.2.1.39</ecNumber>
    </recommendedName>
    <alternativeName>
        <fullName evidence="13">Endo-1,3-beta-glucanase btgC</fullName>
    </alternativeName>
    <alternativeName>
        <fullName evidence="12">Laminarinase btgC</fullName>
    </alternativeName>
</protein>
<comment type="function">
    <text evidence="11">Glucanases play a role in cell expansion during growth, in cell-cell fusion during mating, and in spore release during sporulation. This enzyme may be involved in beta-glucan degradation. Active on laminarin and lichenan.</text>
</comment>
<dbReference type="InterPro" id="IPR050732">
    <property type="entry name" value="Beta-glucan_modifiers"/>
</dbReference>
<dbReference type="EC" id="3.2.1.39" evidence="3"/>
<dbReference type="Pfam" id="PF00652">
    <property type="entry name" value="Ricin_B_lectin"/>
    <property type="match status" value="2"/>
</dbReference>
<evidence type="ECO:0000256" key="3">
    <source>
        <dbReference type="ARBA" id="ARBA00012780"/>
    </source>
</evidence>
<evidence type="ECO:0000256" key="12">
    <source>
        <dbReference type="ARBA" id="ARBA00042373"/>
    </source>
</evidence>
<dbReference type="PANTHER" id="PTHR16631:SF17">
    <property type="entry name" value="GLUCAN ENDO-1,3-BETA-GLUCOSIDASE BTGC"/>
    <property type="match status" value="1"/>
</dbReference>
<gene>
    <name evidence="16" type="ORF">DYB37_004830</name>
</gene>
<evidence type="ECO:0000256" key="8">
    <source>
        <dbReference type="ARBA" id="ARBA00023277"/>
    </source>
</evidence>
<comment type="catalytic activity">
    <reaction evidence="1">
        <text>Hydrolysis of (1-&gt;3)-beta-D-glucosidic linkages in (1-&gt;3)-beta-D-glucans.</text>
        <dbReference type="EC" id="3.2.1.39"/>
    </reaction>
</comment>
<evidence type="ECO:0000259" key="15">
    <source>
        <dbReference type="SMART" id="SM00458"/>
    </source>
</evidence>
<dbReference type="SUPFAM" id="SSF51445">
    <property type="entry name" value="(Trans)glycosidases"/>
    <property type="match status" value="1"/>
</dbReference>
<organism evidence="16 17">
    <name type="scientific">Aphanomyces astaci</name>
    <name type="common">Crayfish plague agent</name>
    <dbReference type="NCBI Taxonomy" id="112090"/>
    <lineage>
        <taxon>Eukaryota</taxon>
        <taxon>Sar</taxon>
        <taxon>Stramenopiles</taxon>
        <taxon>Oomycota</taxon>
        <taxon>Saprolegniomycetes</taxon>
        <taxon>Saprolegniales</taxon>
        <taxon>Verrucalvaceae</taxon>
        <taxon>Aphanomyces</taxon>
    </lineage>
</organism>
<keyword evidence="10" id="KW-0624">Polysaccharide degradation</keyword>
<keyword evidence="4" id="KW-1003">Cell membrane</keyword>
<accession>A0A3R6XMW9</accession>
<evidence type="ECO:0000256" key="10">
    <source>
        <dbReference type="ARBA" id="ARBA00023326"/>
    </source>
</evidence>
<dbReference type="PROSITE" id="PS50231">
    <property type="entry name" value="RICIN_B_LECTIN"/>
    <property type="match status" value="1"/>
</dbReference>
<evidence type="ECO:0000256" key="7">
    <source>
        <dbReference type="ARBA" id="ARBA00023180"/>
    </source>
</evidence>
<evidence type="ECO:0000256" key="4">
    <source>
        <dbReference type="ARBA" id="ARBA00022475"/>
    </source>
</evidence>
<dbReference type="PANTHER" id="PTHR16631">
    <property type="entry name" value="GLUCAN 1,3-BETA-GLUCOSIDASE"/>
    <property type="match status" value="1"/>
</dbReference>
<dbReference type="Gene3D" id="2.80.10.50">
    <property type="match status" value="2"/>
</dbReference>
<keyword evidence="6" id="KW-0472">Membrane</keyword>
<feature type="region of interest" description="Disordered" evidence="14">
    <location>
        <begin position="422"/>
        <end position="441"/>
    </location>
</feature>
<evidence type="ECO:0000256" key="2">
    <source>
        <dbReference type="ARBA" id="ARBA00004236"/>
    </source>
</evidence>
<dbReference type="AlphaFoldDB" id="A0A3R6XMW9"/>
<sequence length="630" mass="70316">MRVAIWLPRRLAKRVGEPQSCIPQFSPMKVPSSLAIAAAFSASSVAALDARFFGINYDLRTNQWGGCKNFHTIAEDFTILKGLTDYVRIYGIEFDCTKNILEAARNSGLKVWLGLWSEVGTTVVRDGRNHEVIDSFPSQFDALKKLVDQTKWINNNEILGIQVSSEALYRYYVQGPGKSAGSSDRYGIDTVIGHLNTVRRYLRDHNLTFPVVISDIMDMYTKFPELYDEVDVVAVNQFSFWENKTAEEGAHFTFKRFQEQETRAKRAGKLIQLHEAGWSTAGENPVVKEASPRAQGVFTQDFLTLVARQNLNAFYFAAFDLPFNPTDIERNFGIHDVNRTLKPGVKAVHVGAPLQAVRLWAGDNVIKAHRYWNANDSVNENFGRVYGAKPSVGPSGVLDDEIWLWDKESSILYSKSSNQCLESSSENNTQTLRTSPCSKDNRDQKWSVANGNIASQNDANFCIDVDVNRPTTPDGNLVVAVSPCNKQPTQPISIVGAADEPLEIGIRSDGDVLIELSGKVTWKNTLQSDSKSRQWFYDPVIQSIKSKSSRLCLDAPEHKHGGSVVLANCDPNNVNQKWVLNDFTGQIHHATHFGFSLGAPDDVDGLVRLLWSDKNNVNQLWNIKPVKANA</sequence>
<feature type="compositionally biased region" description="Polar residues" evidence="14">
    <location>
        <begin position="422"/>
        <end position="438"/>
    </location>
</feature>
<dbReference type="GO" id="GO:0005886">
    <property type="term" value="C:plasma membrane"/>
    <property type="evidence" value="ECO:0007669"/>
    <property type="project" value="UniProtKB-SubCell"/>
</dbReference>
<evidence type="ECO:0000256" key="1">
    <source>
        <dbReference type="ARBA" id="ARBA00000382"/>
    </source>
</evidence>
<evidence type="ECO:0000256" key="5">
    <source>
        <dbReference type="ARBA" id="ARBA00022801"/>
    </source>
</evidence>
<dbReference type="EMBL" id="QUTH01003773">
    <property type="protein sequence ID" value="RHZ17395.1"/>
    <property type="molecule type" value="Genomic_DNA"/>
</dbReference>
<keyword evidence="7" id="KW-0325">Glycoprotein</keyword>
<comment type="caution">
    <text evidence="16">The sequence shown here is derived from an EMBL/GenBank/DDBJ whole genome shotgun (WGS) entry which is preliminary data.</text>
</comment>
<dbReference type="InterPro" id="IPR000772">
    <property type="entry name" value="Ricin_B_lectin"/>
</dbReference>
<dbReference type="GO" id="GO:0042973">
    <property type="term" value="F:glucan endo-1,3-beta-D-glucosidase activity"/>
    <property type="evidence" value="ECO:0007669"/>
    <property type="project" value="UniProtKB-EC"/>
</dbReference>
<feature type="domain" description="Ricin B lectin" evidence="15">
    <location>
        <begin position="362"/>
        <end position="495"/>
    </location>
</feature>
<dbReference type="Gene3D" id="3.20.20.80">
    <property type="entry name" value="Glycosidases"/>
    <property type="match status" value="1"/>
</dbReference>
<evidence type="ECO:0000256" key="9">
    <source>
        <dbReference type="ARBA" id="ARBA00023316"/>
    </source>
</evidence>
<proteinExistence type="predicted"/>
<keyword evidence="9" id="KW-0961">Cell wall biogenesis/degradation</keyword>
<dbReference type="InterPro" id="IPR035992">
    <property type="entry name" value="Ricin_B-like_lectins"/>
</dbReference>
<evidence type="ECO:0000256" key="13">
    <source>
        <dbReference type="ARBA" id="ARBA00043078"/>
    </source>
</evidence>
<dbReference type="SMART" id="SM00458">
    <property type="entry name" value="RICIN"/>
    <property type="match status" value="2"/>
</dbReference>
<evidence type="ECO:0000256" key="14">
    <source>
        <dbReference type="SAM" id="MobiDB-lite"/>
    </source>
</evidence>
<dbReference type="Proteomes" id="UP000285430">
    <property type="component" value="Unassembled WGS sequence"/>
</dbReference>
<name>A0A3R6XMW9_APHAT</name>
<keyword evidence="8" id="KW-0119">Carbohydrate metabolism</keyword>
<dbReference type="GO" id="GO:0000272">
    <property type="term" value="P:polysaccharide catabolic process"/>
    <property type="evidence" value="ECO:0007669"/>
    <property type="project" value="UniProtKB-KW"/>
</dbReference>
<reference evidence="16 17" key="1">
    <citation type="submission" date="2018-08" db="EMBL/GenBank/DDBJ databases">
        <title>Aphanomyces genome sequencing and annotation.</title>
        <authorList>
            <person name="Minardi D."/>
            <person name="Oidtmann B."/>
            <person name="Van Der Giezen M."/>
            <person name="Studholme D.J."/>
        </authorList>
    </citation>
    <scope>NUCLEOTIDE SEQUENCE [LARGE SCALE GENOMIC DNA]</scope>
    <source>
        <strain evidence="16 17">Da</strain>
    </source>
</reference>
<feature type="domain" description="Ricin B lectin" evidence="15">
    <location>
        <begin position="500"/>
        <end position="624"/>
    </location>
</feature>
<dbReference type="SUPFAM" id="SSF50370">
    <property type="entry name" value="Ricin B-like lectins"/>
    <property type="match status" value="2"/>
</dbReference>
<dbReference type="VEuPathDB" id="FungiDB:H257_11623"/>